<dbReference type="EMBL" id="UINC01055535">
    <property type="protein sequence ID" value="SVB74526.1"/>
    <property type="molecule type" value="Genomic_DNA"/>
</dbReference>
<evidence type="ECO:0000256" key="1">
    <source>
        <dbReference type="SAM" id="MobiDB-lite"/>
    </source>
</evidence>
<feature type="non-terminal residue" evidence="2">
    <location>
        <position position="1"/>
    </location>
</feature>
<feature type="non-terminal residue" evidence="2">
    <location>
        <position position="38"/>
    </location>
</feature>
<feature type="compositionally biased region" description="Basic and acidic residues" evidence="1">
    <location>
        <begin position="28"/>
        <end position="38"/>
    </location>
</feature>
<reference evidence="2" key="1">
    <citation type="submission" date="2018-05" db="EMBL/GenBank/DDBJ databases">
        <authorList>
            <person name="Lanie J.A."/>
            <person name="Ng W.-L."/>
            <person name="Kazmierczak K.M."/>
            <person name="Andrzejewski T.M."/>
            <person name="Davidsen T.M."/>
            <person name="Wayne K.J."/>
            <person name="Tettelin H."/>
            <person name="Glass J.I."/>
            <person name="Rusch D."/>
            <person name="Podicherti R."/>
            <person name="Tsui H.-C.T."/>
            <person name="Winkler M.E."/>
        </authorList>
    </citation>
    <scope>NUCLEOTIDE SEQUENCE</scope>
</reference>
<name>A0A382GH60_9ZZZZ</name>
<protein>
    <submittedName>
        <fullName evidence="2">Uncharacterized protein</fullName>
    </submittedName>
</protein>
<gene>
    <name evidence="2" type="ORF">METZ01_LOCUS227380</name>
</gene>
<organism evidence="2">
    <name type="scientific">marine metagenome</name>
    <dbReference type="NCBI Taxonomy" id="408172"/>
    <lineage>
        <taxon>unclassified sequences</taxon>
        <taxon>metagenomes</taxon>
        <taxon>ecological metagenomes</taxon>
    </lineage>
</organism>
<evidence type="ECO:0000313" key="2">
    <source>
        <dbReference type="EMBL" id="SVB74526.1"/>
    </source>
</evidence>
<sequence>VGCYRFAVQKADETRSHINNRRRAAGGMRDDIVAEAGR</sequence>
<accession>A0A382GH60</accession>
<dbReference type="AlphaFoldDB" id="A0A382GH60"/>
<feature type="region of interest" description="Disordered" evidence="1">
    <location>
        <begin position="17"/>
        <end position="38"/>
    </location>
</feature>
<proteinExistence type="predicted"/>